<evidence type="ECO:0000259" key="7">
    <source>
        <dbReference type="PROSITE" id="PS51705"/>
    </source>
</evidence>
<dbReference type="GO" id="GO:0043022">
    <property type="term" value="F:ribosome binding"/>
    <property type="evidence" value="ECO:0007669"/>
    <property type="project" value="TreeGrafter"/>
</dbReference>
<dbReference type="PANTHER" id="PTHR10229:SF0">
    <property type="entry name" value="GTP-BINDING PROTEIN 6-RELATED"/>
    <property type="match status" value="1"/>
</dbReference>
<dbReference type="PROSITE" id="PS51705">
    <property type="entry name" value="G_HFLX"/>
    <property type="match status" value="1"/>
</dbReference>
<dbReference type="FunFam" id="3.40.50.11060:FF:000001">
    <property type="entry name" value="GTPase HflX"/>
    <property type="match status" value="1"/>
</dbReference>
<dbReference type="HAMAP" id="MF_00900">
    <property type="entry name" value="GTPase_HflX"/>
    <property type="match status" value="1"/>
</dbReference>
<dbReference type="InterPro" id="IPR045498">
    <property type="entry name" value="HflX_C"/>
</dbReference>
<dbReference type="PANTHER" id="PTHR10229">
    <property type="entry name" value="GTP-BINDING PROTEIN HFLX"/>
    <property type="match status" value="1"/>
</dbReference>
<evidence type="ECO:0000256" key="6">
    <source>
        <dbReference type="ARBA" id="ARBA00023134"/>
    </source>
</evidence>
<dbReference type="GO" id="GO:0005737">
    <property type="term" value="C:cytoplasm"/>
    <property type="evidence" value="ECO:0007669"/>
    <property type="project" value="UniProtKB-SubCell"/>
</dbReference>
<evidence type="ECO:0000313" key="8">
    <source>
        <dbReference type="EMBL" id="GAG66639.1"/>
    </source>
</evidence>
<proteinExistence type="inferred from homology"/>
<dbReference type="Pfam" id="PF16360">
    <property type="entry name" value="GTP-bdg_M"/>
    <property type="match status" value="1"/>
</dbReference>
<sequence>MIREKVLLVFINFENFRNNTIKKQRHLKTVNENIEELKNLTISADADVEEILCHKQNKPNPKYFISTGKLEEIKNIVDNKEVKLVIFDNEITPTQQRNLHLKLDTKVLDRTALILDIFAQRAHSREGKLQVELAQLNYLLPRLTGKGIELSRLGGGIGTRGPGETKLEVDRRKIRKRISFLEKKIYQIGVQRDTQRKKREERNIFKIALVGYTNSGKFTLLNAATDSDAYVEDRLFSTLDSTTRKLKIYPNSEVLISDTVGFIEKLPHQLIASFKSTLEEVKRSDLLLLIVDACNTDFENNIYSVKEVLKEIGVWQKPVLLVFNKIDKLSRGGLNSLKIKYKNSVFISALKRSGLPELYLRIKKMIERHYLNIIVKIPYNENKIMSFIYNNCQVLRRRDLGDSTILDLNVNSKYCSILSRYICRGRESREANIG</sequence>
<name>X0ZBR0_9ZZZZ</name>
<dbReference type="Pfam" id="PF13167">
    <property type="entry name" value="GTP-bdg_N"/>
    <property type="match status" value="1"/>
</dbReference>
<dbReference type="InterPro" id="IPR027417">
    <property type="entry name" value="P-loop_NTPase"/>
</dbReference>
<accession>X0ZBR0</accession>
<evidence type="ECO:0000256" key="3">
    <source>
        <dbReference type="ARBA" id="ARBA00022723"/>
    </source>
</evidence>
<keyword evidence="5" id="KW-0460">Magnesium</keyword>
<evidence type="ECO:0000256" key="2">
    <source>
        <dbReference type="ARBA" id="ARBA00022490"/>
    </source>
</evidence>
<dbReference type="AlphaFoldDB" id="X0ZBR0"/>
<dbReference type="PRINTS" id="PR00326">
    <property type="entry name" value="GTP1OBG"/>
</dbReference>
<dbReference type="GO" id="GO:0046872">
    <property type="term" value="F:metal ion binding"/>
    <property type="evidence" value="ECO:0007669"/>
    <property type="project" value="UniProtKB-KW"/>
</dbReference>
<keyword evidence="4" id="KW-0547">Nucleotide-binding</keyword>
<dbReference type="Gene3D" id="6.10.250.2860">
    <property type="match status" value="1"/>
</dbReference>
<comment type="subcellular location">
    <subcellularLocation>
        <location evidence="1">Cytoplasm</location>
    </subcellularLocation>
</comment>
<dbReference type="InterPro" id="IPR006073">
    <property type="entry name" value="GTP-bd"/>
</dbReference>
<keyword evidence="2" id="KW-0963">Cytoplasm</keyword>
<dbReference type="CDD" id="cd01878">
    <property type="entry name" value="HflX"/>
    <property type="match status" value="1"/>
</dbReference>
<dbReference type="InterPro" id="IPR030394">
    <property type="entry name" value="G_HFLX_dom"/>
</dbReference>
<reference evidence="8" key="1">
    <citation type="journal article" date="2014" name="Front. Microbiol.">
        <title>High frequency of phylogenetically diverse reductive dehalogenase-homologous genes in deep subseafloor sedimentary metagenomes.</title>
        <authorList>
            <person name="Kawai M."/>
            <person name="Futagami T."/>
            <person name="Toyoda A."/>
            <person name="Takaki Y."/>
            <person name="Nishi S."/>
            <person name="Hori S."/>
            <person name="Arai W."/>
            <person name="Tsubouchi T."/>
            <person name="Morono Y."/>
            <person name="Uchiyama I."/>
            <person name="Ito T."/>
            <person name="Fujiyama A."/>
            <person name="Inagaki F."/>
            <person name="Takami H."/>
        </authorList>
    </citation>
    <scope>NUCLEOTIDE SEQUENCE</scope>
    <source>
        <strain evidence="8">Expedition CK06-06</strain>
    </source>
</reference>
<dbReference type="Pfam" id="PF19275">
    <property type="entry name" value="HflX_C"/>
    <property type="match status" value="1"/>
</dbReference>
<dbReference type="Gene3D" id="3.40.50.11060">
    <property type="entry name" value="GTPase HflX, N-terminal domain"/>
    <property type="match status" value="1"/>
</dbReference>
<evidence type="ECO:0000256" key="5">
    <source>
        <dbReference type="ARBA" id="ARBA00022842"/>
    </source>
</evidence>
<protein>
    <recommendedName>
        <fullName evidence="7">Hflx-type G domain-containing protein</fullName>
    </recommendedName>
</protein>
<dbReference type="PIRSF" id="PIRSF006809">
    <property type="entry name" value="GTP-binding_hflX_prd"/>
    <property type="match status" value="1"/>
</dbReference>
<dbReference type="InterPro" id="IPR042108">
    <property type="entry name" value="GTPase_HflX_N_sf"/>
</dbReference>
<dbReference type="InterPro" id="IPR032305">
    <property type="entry name" value="GTP-bd_M"/>
</dbReference>
<evidence type="ECO:0000256" key="4">
    <source>
        <dbReference type="ARBA" id="ARBA00022741"/>
    </source>
</evidence>
<evidence type="ECO:0000256" key="1">
    <source>
        <dbReference type="ARBA" id="ARBA00004496"/>
    </source>
</evidence>
<keyword evidence="3" id="KW-0479">Metal-binding</keyword>
<dbReference type="NCBIfam" id="TIGR03156">
    <property type="entry name" value="GTP_HflX"/>
    <property type="match status" value="1"/>
</dbReference>
<dbReference type="Gene3D" id="3.40.50.300">
    <property type="entry name" value="P-loop containing nucleotide triphosphate hydrolases"/>
    <property type="match status" value="1"/>
</dbReference>
<gene>
    <name evidence="8" type="ORF">S01H4_01051</name>
</gene>
<dbReference type="EMBL" id="BART01000174">
    <property type="protein sequence ID" value="GAG66639.1"/>
    <property type="molecule type" value="Genomic_DNA"/>
</dbReference>
<dbReference type="GO" id="GO:0005525">
    <property type="term" value="F:GTP binding"/>
    <property type="evidence" value="ECO:0007669"/>
    <property type="project" value="UniProtKB-KW"/>
</dbReference>
<feature type="domain" description="Hflx-type G" evidence="7">
    <location>
        <begin position="205"/>
        <end position="370"/>
    </location>
</feature>
<dbReference type="SUPFAM" id="SSF52540">
    <property type="entry name" value="P-loop containing nucleoside triphosphate hydrolases"/>
    <property type="match status" value="1"/>
</dbReference>
<comment type="caution">
    <text evidence="8">The sequence shown here is derived from an EMBL/GenBank/DDBJ whole genome shotgun (WGS) entry which is preliminary data.</text>
</comment>
<dbReference type="Pfam" id="PF01926">
    <property type="entry name" value="MMR_HSR1"/>
    <property type="match status" value="1"/>
</dbReference>
<dbReference type="InterPro" id="IPR016496">
    <property type="entry name" value="GTPase_HflX"/>
</dbReference>
<dbReference type="InterPro" id="IPR025121">
    <property type="entry name" value="GTPase_HflX_N"/>
</dbReference>
<organism evidence="8">
    <name type="scientific">marine sediment metagenome</name>
    <dbReference type="NCBI Taxonomy" id="412755"/>
    <lineage>
        <taxon>unclassified sequences</taxon>
        <taxon>metagenomes</taxon>
        <taxon>ecological metagenomes</taxon>
    </lineage>
</organism>
<keyword evidence="6" id="KW-0342">GTP-binding</keyword>